<accession>A0A0A6DHX3</accession>
<dbReference type="AlphaFoldDB" id="A0A0A6DHX3"/>
<name>A0A0A6DHX3_9PSED</name>
<feature type="domain" description="DUF4123" evidence="1">
    <location>
        <begin position="12"/>
        <end position="130"/>
    </location>
</feature>
<comment type="caution">
    <text evidence="2">The sequence shown here is derived from an EMBL/GenBank/DDBJ whole genome shotgun (WGS) entry which is preliminary data.</text>
</comment>
<dbReference type="Proteomes" id="UP000030564">
    <property type="component" value="Unassembled WGS sequence"/>
</dbReference>
<evidence type="ECO:0000313" key="3">
    <source>
        <dbReference type="Proteomes" id="UP000030564"/>
    </source>
</evidence>
<evidence type="ECO:0000313" key="2">
    <source>
        <dbReference type="EMBL" id="KHA74144.1"/>
    </source>
</evidence>
<dbReference type="PATRIC" id="fig|587753.9.peg.3849"/>
<sequence>MSGAALESMAQWLLLDGLDAPQALLILRRAFADVQSFSLFAGTEFEPLSEHGPVLIDLRDCPALASLCHSDPNTWRGLLLGSEVSAQRLLRHLQRMLTVSFGLSHRALLSYYNRQTASYFFDACDATELSRWLGPIRQMRWFGGTWADRAIGSQGWQQLRNPGLAVEPLSIEQSLTRRQRERLQTCLLEQHIWRWCQSLGTDYATMSSHVQQGLALGFSDRTVLDGWLWLRLLHPRAVLVPPPAGLTQQQRLDHVRRQWHGDQS</sequence>
<gene>
    <name evidence="2" type="ORF">NZ35_08575</name>
</gene>
<organism evidence="2 3">
    <name type="scientific">Pseudomonas chlororaphis</name>
    <dbReference type="NCBI Taxonomy" id="587753"/>
    <lineage>
        <taxon>Bacteria</taxon>
        <taxon>Pseudomonadati</taxon>
        <taxon>Pseudomonadota</taxon>
        <taxon>Gammaproteobacteria</taxon>
        <taxon>Pseudomonadales</taxon>
        <taxon>Pseudomonadaceae</taxon>
        <taxon>Pseudomonas</taxon>
    </lineage>
</organism>
<protein>
    <recommendedName>
        <fullName evidence="1">DUF4123 domain-containing protein</fullName>
    </recommendedName>
</protein>
<dbReference type="EMBL" id="JSFK01000003">
    <property type="protein sequence ID" value="KHA74144.1"/>
    <property type="molecule type" value="Genomic_DNA"/>
</dbReference>
<evidence type="ECO:0000259" key="1">
    <source>
        <dbReference type="Pfam" id="PF13503"/>
    </source>
</evidence>
<dbReference type="Pfam" id="PF13503">
    <property type="entry name" value="DUF4123"/>
    <property type="match status" value="1"/>
</dbReference>
<reference evidence="2 3" key="1">
    <citation type="submission" date="2014-10" db="EMBL/GenBank/DDBJ databases">
        <title>Draft genome sequence of Pseudomonas chlororaphis EA105.</title>
        <authorList>
            <person name="McCully L.M."/>
            <person name="Bitzer A.S."/>
            <person name="Spence C."/>
            <person name="Bais H."/>
            <person name="Silby M.W."/>
        </authorList>
    </citation>
    <scope>NUCLEOTIDE SEQUENCE [LARGE SCALE GENOMIC DNA]</scope>
    <source>
        <strain evidence="2 3">EA105</strain>
    </source>
</reference>
<dbReference type="OrthoDB" id="6363308at2"/>
<dbReference type="InterPro" id="IPR025391">
    <property type="entry name" value="DUF4123"/>
</dbReference>
<proteinExistence type="predicted"/>